<dbReference type="Proteomes" id="UP000254633">
    <property type="component" value="Unassembled WGS sequence"/>
</dbReference>
<dbReference type="RefSeq" id="WP_150342421.1">
    <property type="nucleotide sequence ID" value="NZ_DACWWF010000001.1"/>
</dbReference>
<dbReference type="EMBL" id="UGXH01000003">
    <property type="protein sequence ID" value="SUG54155.1"/>
    <property type="molecule type" value="Genomic_DNA"/>
</dbReference>
<reference evidence="2 3" key="1">
    <citation type="submission" date="2018-06" db="EMBL/GenBank/DDBJ databases">
        <authorList>
            <consortium name="Pathogen Informatics"/>
            <person name="Doyle S."/>
        </authorList>
    </citation>
    <scope>NUCLEOTIDE SEQUENCE [LARGE SCALE GENOMIC DNA]</scope>
    <source>
        <strain evidence="2 3">NCTC10060</strain>
    </source>
</reference>
<accession>A0A379TWT5</accession>
<evidence type="ECO:0000313" key="2">
    <source>
        <dbReference type="EMBL" id="SUG54155.1"/>
    </source>
</evidence>
<dbReference type="AlphaFoldDB" id="A0A379TWT5"/>
<gene>
    <name evidence="2" type="ORF">NCTC10060_01235</name>
</gene>
<evidence type="ECO:0000256" key="1">
    <source>
        <dbReference type="SAM" id="MobiDB-lite"/>
    </source>
</evidence>
<protein>
    <submittedName>
        <fullName evidence="2">Uncharacterized protein</fullName>
    </submittedName>
</protein>
<feature type="region of interest" description="Disordered" evidence="1">
    <location>
        <begin position="1"/>
        <end position="23"/>
    </location>
</feature>
<evidence type="ECO:0000313" key="3">
    <source>
        <dbReference type="Proteomes" id="UP000254633"/>
    </source>
</evidence>
<feature type="compositionally biased region" description="Polar residues" evidence="1">
    <location>
        <begin position="1"/>
        <end position="13"/>
    </location>
</feature>
<proteinExistence type="predicted"/>
<organism evidence="2 3">
    <name type="scientific">Salmonella diarizonae</name>
    <dbReference type="NCBI Taxonomy" id="59204"/>
    <lineage>
        <taxon>Bacteria</taxon>
        <taxon>Pseudomonadati</taxon>
        <taxon>Pseudomonadota</taxon>
        <taxon>Gammaproteobacteria</taxon>
        <taxon>Enterobacterales</taxon>
        <taxon>Enterobacteriaceae</taxon>
        <taxon>Salmonella</taxon>
    </lineage>
</organism>
<name>A0A379TWT5_SALDZ</name>
<sequence>MHYNHQKQQPDLTKTSRRGKFHTGRLPEDEIRSYCVSVRLNKNELSILEEKRGSYKKGEWLRMASLNRLPLVLPEINKSAWVELGRLSQDLNRLLTYLNSKSPDSDPTLTEMHVIKRQVQTLRTLLLPSIFWSNTNERHAENQER</sequence>